<evidence type="ECO:0000259" key="2">
    <source>
        <dbReference type="Pfam" id="PF21708"/>
    </source>
</evidence>
<dbReference type="Pfam" id="PF21708">
    <property type="entry name" value="Glyco_hydro_59_C"/>
    <property type="match status" value="1"/>
</dbReference>
<organism evidence="3 4">
    <name type="scientific">Paenibacillus odorifer</name>
    <dbReference type="NCBI Taxonomy" id="189426"/>
    <lineage>
        <taxon>Bacteria</taxon>
        <taxon>Bacillati</taxon>
        <taxon>Bacillota</taxon>
        <taxon>Bacilli</taxon>
        <taxon>Bacillales</taxon>
        <taxon>Paenibacillaceae</taxon>
        <taxon>Paenibacillus</taxon>
    </lineage>
</organism>
<dbReference type="RefSeq" id="WP_306066850.1">
    <property type="nucleotide sequence ID" value="NZ_MPVP01000189.1"/>
</dbReference>
<feature type="chain" id="PRO_5045854628" description="Glycosyl hydrolase family 59 C-terminal lectin domain-containing protein" evidence="1">
    <location>
        <begin position="32"/>
        <end position="190"/>
    </location>
</feature>
<dbReference type="InterPro" id="IPR049162">
    <property type="entry name" value="GH59_C"/>
</dbReference>
<proteinExistence type="predicted"/>
<dbReference type="Proteomes" id="UP000187158">
    <property type="component" value="Unassembled WGS sequence"/>
</dbReference>
<protein>
    <recommendedName>
        <fullName evidence="2">Glycosyl hydrolase family 59 C-terminal lectin domain-containing protein</fullName>
    </recommendedName>
</protein>
<keyword evidence="4" id="KW-1185">Reference proteome</keyword>
<name>A0ABX3GIR6_9BACL</name>
<evidence type="ECO:0000313" key="4">
    <source>
        <dbReference type="Proteomes" id="UP000187158"/>
    </source>
</evidence>
<feature type="non-terminal residue" evidence="3">
    <location>
        <position position="190"/>
    </location>
</feature>
<comment type="caution">
    <text evidence="3">The sequence shown here is derived from an EMBL/GenBank/DDBJ whole genome shotgun (WGS) entry which is preliminary data.</text>
</comment>
<dbReference type="Gene3D" id="2.60.120.560">
    <property type="entry name" value="Exo-inulinase, domain 1"/>
    <property type="match status" value="1"/>
</dbReference>
<evidence type="ECO:0000313" key="3">
    <source>
        <dbReference type="EMBL" id="OMD22322.1"/>
    </source>
</evidence>
<evidence type="ECO:0000256" key="1">
    <source>
        <dbReference type="SAM" id="SignalP"/>
    </source>
</evidence>
<dbReference type="InterPro" id="IPR013320">
    <property type="entry name" value="ConA-like_dom_sf"/>
</dbReference>
<keyword evidence="1" id="KW-0732">Signal</keyword>
<dbReference type="EMBL" id="MPVP01000189">
    <property type="protein sequence ID" value="OMD22322.1"/>
    <property type="molecule type" value="Genomic_DNA"/>
</dbReference>
<reference evidence="3 4" key="1">
    <citation type="submission" date="2016-11" db="EMBL/GenBank/DDBJ databases">
        <title>Paenibacillus species isolates.</title>
        <authorList>
            <person name="Beno S.M."/>
        </authorList>
    </citation>
    <scope>NUCLEOTIDE SEQUENCE [LARGE SCALE GENOMIC DNA]</scope>
    <source>
        <strain evidence="3 4">FSL H7-0433</strain>
    </source>
</reference>
<sequence>MSLLKSFKKNASVIMCITLLFSLFIVYPASASTFFQDRFEEGDNLWTSTSGNWTIVEDEGNSVYYQSATKEGRTSAGDPAWSDYTVEADVKAVDFNGSNRTYVAGRYIDGNNFYAASLYNSNDGMLEIRKKVSGSTTTLTSKPYALHTGVWYNVKLEMSGNTINMYVNDTLELSASDSKLKKGAAGLVTF</sequence>
<dbReference type="SUPFAM" id="SSF49899">
    <property type="entry name" value="Concanavalin A-like lectins/glucanases"/>
    <property type="match status" value="1"/>
</dbReference>
<accession>A0ABX3GIR6</accession>
<feature type="domain" description="Glycosyl hydrolase family 59 C-terminal lectin" evidence="2">
    <location>
        <begin position="76"/>
        <end position="173"/>
    </location>
</feature>
<feature type="signal peptide" evidence="1">
    <location>
        <begin position="1"/>
        <end position="31"/>
    </location>
</feature>
<gene>
    <name evidence="3" type="ORF">BSO21_23025</name>
</gene>